<evidence type="ECO:0000256" key="1">
    <source>
        <dbReference type="SAM" id="Phobius"/>
    </source>
</evidence>
<feature type="transmembrane region" description="Helical" evidence="1">
    <location>
        <begin position="219"/>
        <end position="237"/>
    </location>
</feature>
<name>A0A381TBD7_9ZZZZ</name>
<feature type="transmembrane region" description="Helical" evidence="1">
    <location>
        <begin position="94"/>
        <end position="113"/>
    </location>
</feature>
<keyword evidence="1" id="KW-0472">Membrane</keyword>
<accession>A0A381TBD7</accession>
<proteinExistence type="predicted"/>
<feature type="transmembrane region" description="Helical" evidence="1">
    <location>
        <begin position="64"/>
        <end position="82"/>
    </location>
</feature>
<evidence type="ECO:0000313" key="2">
    <source>
        <dbReference type="EMBL" id="SVA13465.1"/>
    </source>
</evidence>
<protein>
    <recommendedName>
        <fullName evidence="3">DUF368 domain-containing protein</fullName>
    </recommendedName>
</protein>
<organism evidence="2">
    <name type="scientific">marine metagenome</name>
    <dbReference type="NCBI Taxonomy" id="408172"/>
    <lineage>
        <taxon>unclassified sequences</taxon>
        <taxon>metagenomes</taxon>
        <taxon>ecological metagenomes</taxon>
    </lineage>
</organism>
<dbReference type="EMBL" id="UINC01004323">
    <property type="protein sequence ID" value="SVA13465.1"/>
    <property type="molecule type" value="Genomic_DNA"/>
</dbReference>
<feature type="transmembrane region" description="Helical" evidence="1">
    <location>
        <begin position="144"/>
        <end position="177"/>
    </location>
</feature>
<keyword evidence="1" id="KW-1133">Transmembrane helix</keyword>
<sequence>MLGILARGVAMGIAEIVPGISGSTIALITGIYDRMINALASFSAASATMLFRKGWRVFYAHHDIGFLCVLLVGMALSHLLLANVIRFLLDTTPLYVWGFFFGLVAATVIQIGSRVKPRILAVAGICGLFVGGIFAFLPAQTTELWLPLVFVGGILAVAAWMLPGISGSLVLVILGLYGPMLKALTSLDLIPLLTFGLGLVAGMVAFARFIRYLFRHYRDVILGFLTGLMAGSLIVLWPWRIGTDLLWPTGYAMGPPWVAVAGMMALGMVTVFMLVFASRRVD</sequence>
<feature type="transmembrane region" description="Helical" evidence="1">
    <location>
        <begin position="6"/>
        <end position="28"/>
    </location>
</feature>
<dbReference type="AlphaFoldDB" id="A0A381TBD7"/>
<gene>
    <name evidence="2" type="ORF">METZ01_LOCUS66319</name>
</gene>
<dbReference type="PANTHER" id="PTHR37308">
    <property type="entry name" value="INTEGRAL MEMBRANE PROTEIN"/>
    <property type="match status" value="1"/>
</dbReference>
<keyword evidence="1" id="KW-0812">Transmembrane</keyword>
<dbReference type="PANTHER" id="PTHR37308:SF1">
    <property type="entry name" value="POLYPRENYL-PHOSPHATE TRANSPORTER"/>
    <property type="match status" value="1"/>
</dbReference>
<evidence type="ECO:0008006" key="3">
    <source>
        <dbReference type="Google" id="ProtNLM"/>
    </source>
</evidence>
<feature type="transmembrane region" description="Helical" evidence="1">
    <location>
        <begin position="119"/>
        <end position="137"/>
    </location>
</feature>
<reference evidence="2" key="1">
    <citation type="submission" date="2018-05" db="EMBL/GenBank/DDBJ databases">
        <authorList>
            <person name="Lanie J.A."/>
            <person name="Ng W.-L."/>
            <person name="Kazmierczak K.M."/>
            <person name="Andrzejewski T.M."/>
            <person name="Davidsen T.M."/>
            <person name="Wayne K.J."/>
            <person name="Tettelin H."/>
            <person name="Glass J.I."/>
            <person name="Rusch D."/>
            <person name="Podicherti R."/>
            <person name="Tsui H.-C.T."/>
            <person name="Winkler M.E."/>
        </authorList>
    </citation>
    <scope>NUCLEOTIDE SEQUENCE</scope>
</reference>
<dbReference type="InterPro" id="IPR007163">
    <property type="entry name" value="VCA0040-like"/>
</dbReference>
<dbReference type="Pfam" id="PF04018">
    <property type="entry name" value="VCA0040-like"/>
    <property type="match status" value="1"/>
</dbReference>
<feature type="transmembrane region" description="Helical" evidence="1">
    <location>
        <begin position="257"/>
        <end position="277"/>
    </location>
</feature>
<feature type="transmembrane region" description="Helical" evidence="1">
    <location>
        <begin position="189"/>
        <end position="207"/>
    </location>
</feature>